<feature type="domain" description="GFO/IDH/MocA-like oxidoreductase" evidence="4">
    <location>
        <begin position="140"/>
        <end position="237"/>
    </location>
</feature>
<dbReference type="Proteomes" id="UP000033514">
    <property type="component" value="Unassembled WGS sequence"/>
</dbReference>
<evidence type="ECO:0000313" key="6">
    <source>
        <dbReference type="Proteomes" id="UP000033514"/>
    </source>
</evidence>
<dbReference type="PANTHER" id="PTHR43708">
    <property type="entry name" value="CONSERVED EXPRESSED OXIDOREDUCTASE (EUROFUNG)"/>
    <property type="match status" value="1"/>
</dbReference>
<dbReference type="AlphaFoldDB" id="A0A0F5LES7"/>
<dbReference type="Gene3D" id="3.30.360.10">
    <property type="entry name" value="Dihydrodipicolinate Reductase, domain 2"/>
    <property type="match status" value="1"/>
</dbReference>
<evidence type="ECO:0000313" key="5">
    <source>
        <dbReference type="EMBL" id="KKB80863.1"/>
    </source>
</evidence>
<dbReference type="RefSeq" id="WP_046141216.1">
    <property type="nucleotide sequence ID" value="NZ_LAJG01000005.1"/>
</dbReference>
<evidence type="ECO:0000259" key="3">
    <source>
        <dbReference type="Pfam" id="PF01408"/>
    </source>
</evidence>
<comment type="similarity">
    <text evidence="1">Belongs to the Gfo/Idh/MocA family.</text>
</comment>
<evidence type="ECO:0000256" key="1">
    <source>
        <dbReference type="ARBA" id="ARBA00010928"/>
    </source>
</evidence>
<gene>
    <name evidence="5" type="ORF">VW35_01280</name>
</gene>
<dbReference type="SUPFAM" id="SSF55347">
    <property type="entry name" value="Glyceraldehyde-3-phosphate dehydrogenase-like, C-terminal domain"/>
    <property type="match status" value="1"/>
</dbReference>
<reference evidence="5 6" key="1">
    <citation type="submission" date="2015-03" db="EMBL/GenBank/DDBJ databases">
        <authorList>
            <person name="Hassan Y.I."/>
            <person name="Lepp D."/>
            <person name="Zhou T."/>
        </authorList>
    </citation>
    <scope>NUCLEOTIDE SEQUENCE [LARGE SCALE GENOMIC DNA]</scope>
    <source>
        <strain evidence="5 6">GH2-10</strain>
    </source>
</reference>
<dbReference type="EMBL" id="LAJG01000005">
    <property type="protein sequence ID" value="KKB80863.1"/>
    <property type="molecule type" value="Genomic_DNA"/>
</dbReference>
<keyword evidence="2" id="KW-0560">Oxidoreductase</keyword>
<proteinExistence type="inferred from homology"/>
<dbReference type="Pfam" id="PF22725">
    <property type="entry name" value="GFO_IDH_MocA_C3"/>
    <property type="match status" value="1"/>
</dbReference>
<keyword evidence="6" id="KW-1185">Reference proteome</keyword>
<dbReference type="OrthoDB" id="9792935at2"/>
<dbReference type="PANTHER" id="PTHR43708:SF5">
    <property type="entry name" value="CONSERVED EXPRESSED OXIDOREDUCTASE (EUROFUNG)-RELATED"/>
    <property type="match status" value="1"/>
</dbReference>
<dbReference type="PATRIC" id="fig|361041.3.peg.3644"/>
<dbReference type="InterPro" id="IPR000683">
    <property type="entry name" value="Gfo/Idh/MocA-like_OxRdtase_N"/>
</dbReference>
<organism evidence="5 6">
    <name type="scientific">Devosia soli</name>
    <dbReference type="NCBI Taxonomy" id="361041"/>
    <lineage>
        <taxon>Bacteria</taxon>
        <taxon>Pseudomonadati</taxon>
        <taxon>Pseudomonadota</taxon>
        <taxon>Alphaproteobacteria</taxon>
        <taxon>Hyphomicrobiales</taxon>
        <taxon>Devosiaceae</taxon>
        <taxon>Devosia</taxon>
    </lineage>
</organism>
<dbReference type="InterPro" id="IPR055170">
    <property type="entry name" value="GFO_IDH_MocA-like_dom"/>
</dbReference>
<feature type="domain" description="Gfo/Idh/MocA-like oxidoreductase N-terminal" evidence="3">
    <location>
        <begin position="4"/>
        <end position="121"/>
    </location>
</feature>
<dbReference type="InterPro" id="IPR036291">
    <property type="entry name" value="NAD(P)-bd_dom_sf"/>
</dbReference>
<dbReference type="GO" id="GO:0000166">
    <property type="term" value="F:nucleotide binding"/>
    <property type="evidence" value="ECO:0007669"/>
    <property type="project" value="InterPro"/>
</dbReference>
<dbReference type="SUPFAM" id="SSF51735">
    <property type="entry name" value="NAD(P)-binding Rossmann-fold domains"/>
    <property type="match status" value="1"/>
</dbReference>
<protein>
    <submittedName>
        <fullName evidence="5">Oxidoreductase</fullName>
    </submittedName>
</protein>
<dbReference type="Pfam" id="PF01408">
    <property type="entry name" value="GFO_IDH_MocA"/>
    <property type="match status" value="1"/>
</dbReference>
<name>A0A0F5LES7_9HYPH</name>
<dbReference type="InterPro" id="IPR051317">
    <property type="entry name" value="Gfo/Idh/MocA_oxidoreduct"/>
</dbReference>
<dbReference type="Gene3D" id="3.40.50.720">
    <property type="entry name" value="NAD(P)-binding Rossmann-like Domain"/>
    <property type="match status" value="1"/>
</dbReference>
<comment type="caution">
    <text evidence="5">The sequence shown here is derived from an EMBL/GenBank/DDBJ whole genome shotgun (WGS) entry which is preliminary data.</text>
</comment>
<evidence type="ECO:0000259" key="4">
    <source>
        <dbReference type="Pfam" id="PF22725"/>
    </source>
</evidence>
<accession>A0A0F5LES7</accession>
<dbReference type="STRING" id="361041.VW35_01280"/>
<sequence>MSPLRIILVGLGARAQFWMRVIRENPDCTIVGLIDPSDEARTRALAQWPEAAASADLDLITTVDADFVLLATPPGGRERQMELACKAGIAILAEKPLADSVELAARYVEMAEDAGVPLAVGLNFRFLPVTQETLRLFDETVGAPEFGRFTYERWRDGWRPNFNKYPLTMDQPMLWEQSIHHFDLMRYVYRSEPVSVFGSTFNPSWSMYRDDANVSALIRFANGVEVNYQGLWQSNWQKPGFQWRSECRNGVVVQNDQFGELNYALHADSELTPVTLPPYEQWINDAKSLLAAFVAAMRGTADLPCTGRDHLNSLRMVQACILSSQQGQAINPADLDTNAKREIGHSTHHSALQQRTSQ</sequence>
<evidence type="ECO:0000256" key="2">
    <source>
        <dbReference type="ARBA" id="ARBA00023002"/>
    </source>
</evidence>
<dbReference type="GO" id="GO:0016491">
    <property type="term" value="F:oxidoreductase activity"/>
    <property type="evidence" value="ECO:0007669"/>
    <property type="project" value="UniProtKB-KW"/>
</dbReference>